<dbReference type="SMART" id="SM00320">
    <property type="entry name" value="WD40"/>
    <property type="match status" value="2"/>
</dbReference>
<sequence length="74" mass="7726">LAGHIGAVHSVAFSPDGSELASASEDGTVGTWDITSGDMTAVLRGHQRKVVAVTYSPNGLYIASGSDDHTVWLW</sequence>
<protein>
    <submittedName>
        <fullName evidence="4">WD40 repeat-like protein</fullName>
    </submittedName>
</protein>
<dbReference type="Proteomes" id="UP000250043">
    <property type="component" value="Unassembled WGS sequence"/>
</dbReference>
<dbReference type="InterPro" id="IPR019775">
    <property type="entry name" value="WD40_repeat_CS"/>
</dbReference>
<gene>
    <name evidence="4" type="ORF">OBBRIDRAFT_710533</name>
</gene>
<proteinExistence type="predicted"/>
<dbReference type="InterPro" id="IPR015943">
    <property type="entry name" value="WD40/YVTN_repeat-like_dom_sf"/>
</dbReference>
<organism evidence="4 5">
    <name type="scientific">Obba rivulosa</name>
    <dbReference type="NCBI Taxonomy" id="1052685"/>
    <lineage>
        <taxon>Eukaryota</taxon>
        <taxon>Fungi</taxon>
        <taxon>Dikarya</taxon>
        <taxon>Basidiomycota</taxon>
        <taxon>Agaricomycotina</taxon>
        <taxon>Agaricomycetes</taxon>
        <taxon>Polyporales</taxon>
        <taxon>Gelatoporiaceae</taxon>
        <taxon>Obba</taxon>
    </lineage>
</organism>
<dbReference type="PROSITE" id="PS50294">
    <property type="entry name" value="WD_REPEATS_REGION"/>
    <property type="match status" value="2"/>
</dbReference>
<dbReference type="PRINTS" id="PR00319">
    <property type="entry name" value="GPROTEINB"/>
</dbReference>
<evidence type="ECO:0000313" key="4">
    <source>
        <dbReference type="EMBL" id="OCH85456.1"/>
    </source>
</evidence>
<evidence type="ECO:0000256" key="1">
    <source>
        <dbReference type="ARBA" id="ARBA00022574"/>
    </source>
</evidence>
<dbReference type="SUPFAM" id="SSF50978">
    <property type="entry name" value="WD40 repeat-like"/>
    <property type="match status" value="1"/>
</dbReference>
<dbReference type="PROSITE" id="PS50082">
    <property type="entry name" value="WD_REPEATS_2"/>
    <property type="match status" value="2"/>
</dbReference>
<accession>A0A8E2AJ12</accession>
<keyword evidence="5" id="KW-1185">Reference proteome</keyword>
<keyword evidence="1 3" id="KW-0853">WD repeat</keyword>
<feature type="non-terminal residue" evidence="4">
    <location>
        <position position="1"/>
    </location>
</feature>
<evidence type="ECO:0000256" key="3">
    <source>
        <dbReference type="PROSITE-ProRule" id="PRU00221"/>
    </source>
</evidence>
<dbReference type="PANTHER" id="PTHR19879:SF9">
    <property type="entry name" value="TRANSCRIPTION INITIATION FACTOR TFIID SUBUNIT 5"/>
    <property type="match status" value="1"/>
</dbReference>
<dbReference type="EMBL" id="KV722583">
    <property type="protein sequence ID" value="OCH85456.1"/>
    <property type="molecule type" value="Genomic_DNA"/>
</dbReference>
<dbReference type="InterPro" id="IPR001632">
    <property type="entry name" value="WD40_G-protein_beta-like"/>
</dbReference>
<reference evidence="4 5" key="1">
    <citation type="submission" date="2016-07" db="EMBL/GenBank/DDBJ databases">
        <title>Draft genome of the white-rot fungus Obba rivulosa 3A-2.</title>
        <authorList>
            <consortium name="DOE Joint Genome Institute"/>
            <person name="Miettinen O."/>
            <person name="Riley R."/>
            <person name="Acob R."/>
            <person name="Barry K."/>
            <person name="Cullen D."/>
            <person name="De Vries R."/>
            <person name="Hainaut M."/>
            <person name="Hatakka A."/>
            <person name="Henrissat B."/>
            <person name="Hilden K."/>
            <person name="Kuo R."/>
            <person name="Labutti K."/>
            <person name="Lipzen A."/>
            <person name="Makela M.R."/>
            <person name="Sandor L."/>
            <person name="Spatafora J.W."/>
            <person name="Grigoriev I.V."/>
            <person name="Hibbett D.S."/>
        </authorList>
    </citation>
    <scope>NUCLEOTIDE SEQUENCE [LARGE SCALE GENOMIC DNA]</scope>
    <source>
        <strain evidence="4 5">3A-2</strain>
    </source>
</reference>
<dbReference type="OrthoDB" id="2660687at2759"/>
<feature type="non-terminal residue" evidence="4">
    <location>
        <position position="74"/>
    </location>
</feature>
<dbReference type="InterPro" id="IPR001680">
    <property type="entry name" value="WD40_rpt"/>
</dbReference>
<feature type="repeat" description="WD" evidence="3">
    <location>
        <begin position="1"/>
        <end position="42"/>
    </location>
</feature>
<name>A0A8E2AJ12_9APHY</name>
<dbReference type="Gene3D" id="2.130.10.10">
    <property type="entry name" value="YVTN repeat-like/Quinoprotein amine dehydrogenase"/>
    <property type="match status" value="1"/>
</dbReference>
<dbReference type="InterPro" id="IPR036322">
    <property type="entry name" value="WD40_repeat_dom_sf"/>
</dbReference>
<dbReference type="AlphaFoldDB" id="A0A8E2AJ12"/>
<evidence type="ECO:0000256" key="2">
    <source>
        <dbReference type="ARBA" id="ARBA00022737"/>
    </source>
</evidence>
<keyword evidence="2" id="KW-0677">Repeat</keyword>
<feature type="repeat" description="WD" evidence="3">
    <location>
        <begin position="43"/>
        <end position="74"/>
    </location>
</feature>
<dbReference type="PANTHER" id="PTHR19879">
    <property type="entry name" value="TRANSCRIPTION INITIATION FACTOR TFIID"/>
    <property type="match status" value="1"/>
</dbReference>
<dbReference type="PROSITE" id="PS00678">
    <property type="entry name" value="WD_REPEATS_1"/>
    <property type="match status" value="1"/>
</dbReference>
<dbReference type="Pfam" id="PF00400">
    <property type="entry name" value="WD40"/>
    <property type="match status" value="2"/>
</dbReference>
<evidence type="ECO:0000313" key="5">
    <source>
        <dbReference type="Proteomes" id="UP000250043"/>
    </source>
</evidence>